<dbReference type="InterPro" id="IPR041569">
    <property type="entry name" value="AAA_lid_3"/>
</dbReference>
<dbReference type="Pfam" id="PF17862">
    <property type="entry name" value="AAA_lid_3"/>
    <property type="match status" value="1"/>
</dbReference>
<evidence type="ECO:0000256" key="1">
    <source>
        <dbReference type="ARBA" id="ARBA00022741"/>
    </source>
</evidence>
<feature type="domain" description="AAA+ ATPase" evidence="4">
    <location>
        <begin position="509"/>
        <end position="646"/>
    </location>
</feature>
<keyword evidence="2 3" id="KW-0067">ATP-binding</keyword>
<dbReference type="SUPFAM" id="SSF52540">
    <property type="entry name" value="P-loop containing nucleoside triphosphate hydrolases"/>
    <property type="match status" value="2"/>
</dbReference>
<evidence type="ECO:0000256" key="3">
    <source>
        <dbReference type="RuleBase" id="RU003651"/>
    </source>
</evidence>
<dbReference type="SUPFAM" id="SSF50692">
    <property type="entry name" value="ADC-like"/>
    <property type="match status" value="1"/>
</dbReference>
<comment type="similarity">
    <text evidence="3">Belongs to the AAA ATPase family.</text>
</comment>
<dbReference type="PANTHER" id="PTHR23077:SF171">
    <property type="entry name" value="NUCLEAR VALOSIN-CONTAINING PROTEIN-LIKE"/>
    <property type="match status" value="1"/>
</dbReference>
<dbReference type="RefSeq" id="WP_039314266.1">
    <property type="nucleotide sequence ID" value="NZ_JTLZ01000002.1"/>
</dbReference>
<dbReference type="InterPro" id="IPR003960">
    <property type="entry name" value="ATPase_AAA_CS"/>
</dbReference>
<dbReference type="Gene3D" id="3.40.50.300">
    <property type="entry name" value="P-loop containing nucleotide triphosphate hydrolases"/>
    <property type="match status" value="2"/>
</dbReference>
<evidence type="ECO:0000259" key="5">
    <source>
        <dbReference type="SMART" id="SM01072"/>
    </source>
</evidence>
<protein>
    <submittedName>
        <fullName evidence="7">ATPase</fullName>
    </submittedName>
</protein>
<dbReference type="CDD" id="cd19511">
    <property type="entry name" value="RecA-like_CDC48_r2-like"/>
    <property type="match status" value="1"/>
</dbReference>
<evidence type="ECO:0000259" key="4">
    <source>
        <dbReference type="SMART" id="SM00382"/>
    </source>
</evidence>
<gene>
    <name evidence="7" type="ORF">QQ44_03085</name>
</gene>
<dbReference type="InterPro" id="IPR003593">
    <property type="entry name" value="AAA+_ATPase"/>
</dbReference>
<evidence type="ECO:0000313" key="8">
    <source>
        <dbReference type="Proteomes" id="UP000031004"/>
    </source>
</evidence>
<evidence type="ECO:0000256" key="2">
    <source>
        <dbReference type="ARBA" id="ARBA00022840"/>
    </source>
</evidence>
<dbReference type="InterPro" id="IPR027417">
    <property type="entry name" value="P-loop_NTPase"/>
</dbReference>
<dbReference type="InterPro" id="IPR004201">
    <property type="entry name" value="Cdc48_dom2"/>
</dbReference>
<dbReference type="InterPro" id="IPR009010">
    <property type="entry name" value="Asp_de-COase-like_dom_sf"/>
</dbReference>
<dbReference type="EMBL" id="JTLZ01000002">
    <property type="protein sequence ID" value="KHO27826.1"/>
    <property type="molecule type" value="Genomic_DNA"/>
</dbReference>
<dbReference type="Gene3D" id="2.40.40.20">
    <property type="match status" value="1"/>
</dbReference>
<dbReference type="Gene3D" id="1.10.8.60">
    <property type="match status" value="2"/>
</dbReference>
<dbReference type="SMART" id="SM01072">
    <property type="entry name" value="CDC48_2"/>
    <property type="match status" value="1"/>
</dbReference>
<sequence>MSELEVGEDHALGHLRLTARLNTSALDSRRGVVRLHPEAIAALGLREWDAVALTGSRTTAAVVGIAPSGTPTGTALLDDVTLSNAGVRETATVIVAPVTVYGARAVTVTGSRLATDSISSATLRQALLGKVMTVGDTVSLLPRDLGPGTSTSAATSALASSVGITWTSELLTVTGVDPAGPVSIQPNSVVSWGSGLEPSTSESTGAHTISPARTEPAVSFDDLKGSHVQAGKLTEWLKLSLDEPELLETLGATPHLGVLVTGPAGVGKATMVRTVCAERRLVELDGPEVGALAADDRLSRVSSAVSTVRDGGGVLLISDVDALLPAATDRPPDPVAALIISELRDAVATRGVAFIATSAVPVGVDPRLRAPDLCDRELALTLPDAATRKSLLGVLLRGVPTAELDLGQIADRTPGFVVADLAALVREGALRAASRASADGNEPVLWQEDLTGALTVIRPLSRSAAEEVSVGSITLDDVGDMVETKQALTEAVLWPLEHPDTFERLGVQPPRGVLLYGPPGCGKTFVVRALASSGRLSVHAVKGAELMDKWVGSSEKAVRELFARARDSAPSLVFLDEIDALAPRRGQSFDSGVTDRVVAALLTELDGIEPMRDVVVLGATNRPDLIDPALLRPGRLERLVFVEPPDADARREILRTSGKSIPLAADVDLDSLATELDGYSAADCVALLREAALTAMRRSIDAADVTAADVAKARDTVRPSLDAAQVESLREFAAGR</sequence>
<evidence type="ECO:0000313" key="7">
    <source>
        <dbReference type="EMBL" id="KHO27826.1"/>
    </source>
</evidence>
<dbReference type="SMART" id="SM01073">
    <property type="entry name" value="CDC48_N"/>
    <property type="match status" value="1"/>
</dbReference>
<dbReference type="Pfam" id="PF02359">
    <property type="entry name" value="CDC48_N"/>
    <property type="match status" value="1"/>
</dbReference>
<organism evidence="7 8">
    <name type="scientific">Mycolicibacterium setense</name>
    <dbReference type="NCBI Taxonomy" id="431269"/>
    <lineage>
        <taxon>Bacteria</taxon>
        <taxon>Bacillati</taxon>
        <taxon>Actinomycetota</taxon>
        <taxon>Actinomycetes</taxon>
        <taxon>Mycobacteriales</taxon>
        <taxon>Mycobacteriaceae</taxon>
        <taxon>Mycolicibacterium</taxon>
    </lineage>
</organism>
<keyword evidence="1 3" id="KW-0547">Nucleotide-binding</keyword>
<dbReference type="InterPro" id="IPR050168">
    <property type="entry name" value="AAA_ATPase_domain"/>
</dbReference>
<name>A0ABR4Z014_9MYCO</name>
<dbReference type="SMART" id="SM00382">
    <property type="entry name" value="AAA"/>
    <property type="match status" value="2"/>
</dbReference>
<feature type="domain" description="CDC48" evidence="5">
    <location>
        <begin position="114"/>
        <end position="199"/>
    </location>
</feature>
<dbReference type="PANTHER" id="PTHR23077">
    <property type="entry name" value="AAA-FAMILY ATPASE"/>
    <property type="match status" value="1"/>
</dbReference>
<evidence type="ECO:0000259" key="6">
    <source>
        <dbReference type="SMART" id="SM01073"/>
    </source>
</evidence>
<feature type="domain" description="CDC48 N-terminal subdomain" evidence="6">
    <location>
        <begin position="16"/>
        <end position="100"/>
    </location>
</feature>
<dbReference type="InterPro" id="IPR003959">
    <property type="entry name" value="ATPase_AAA_core"/>
</dbReference>
<dbReference type="Pfam" id="PF00004">
    <property type="entry name" value="AAA"/>
    <property type="match status" value="2"/>
</dbReference>
<comment type="caution">
    <text evidence="7">The sequence shown here is derived from an EMBL/GenBank/DDBJ whole genome shotgun (WGS) entry which is preliminary data.</text>
</comment>
<accession>A0ABR4Z014</accession>
<keyword evidence="8" id="KW-1185">Reference proteome</keyword>
<reference evidence="7 8" key="1">
    <citation type="submission" date="2014-11" db="EMBL/GenBank/DDBJ databases">
        <title>Mycobacterium setense Manresensis Genome.</title>
        <authorList>
            <person name="Rech G."/>
            <person name="Sumoy L."/>
        </authorList>
    </citation>
    <scope>NUCLEOTIDE SEQUENCE [LARGE SCALE GENOMIC DNA]</scope>
    <source>
        <strain evidence="7 8">Manresensis</strain>
    </source>
</reference>
<dbReference type="PROSITE" id="PS00674">
    <property type="entry name" value="AAA"/>
    <property type="match status" value="1"/>
</dbReference>
<dbReference type="InterPro" id="IPR003338">
    <property type="entry name" value="CDC4_N-term_subdom"/>
</dbReference>
<proteinExistence type="inferred from homology"/>
<feature type="domain" description="AAA+ ATPase" evidence="4">
    <location>
        <begin position="254"/>
        <end position="384"/>
    </location>
</feature>
<dbReference type="Proteomes" id="UP000031004">
    <property type="component" value="Unassembled WGS sequence"/>
</dbReference>